<keyword evidence="2" id="KW-1185">Reference proteome</keyword>
<accession>A0ACA9QJK1</accession>
<feature type="non-terminal residue" evidence="1">
    <location>
        <position position="93"/>
    </location>
</feature>
<gene>
    <name evidence="1" type="ORF">ACOLOM_LOCUS12838</name>
</gene>
<comment type="caution">
    <text evidence="1">The sequence shown here is derived from an EMBL/GenBank/DDBJ whole genome shotgun (WGS) entry which is preliminary data.</text>
</comment>
<sequence>MLVQTPMVSPASPQPRWSAESPSILRHSRKLIHFYESDPSTIVPSAECKAALQTHPNLVTKDTSIQSKSTIPINKGGEQSESTRVHHGHTDQA</sequence>
<evidence type="ECO:0000313" key="2">
    <source>
        <dbReference type="Proteomes" id="UP000789525"/>
    </source>
</evidence>
<evidence type="ECO:0000313" key="1">
    <source>
        <dbReference type="EMBL" id="CAG8753734.1"/>
    </source>
</evidence>
<protein>
    <submittedName>
        <fullName evidence="1">12097_t:CDS:1</fullName>
    </submittedName>
</protein>
<proteinExistence type="predicted"/>
<dbReference type="Proteomes" id="UP000789525">
    <property type="component" value="Unassembled WGS sequence"/>
</dbReference>
<reference evidence="1" key="1">
    <citation type="submission" date="2021-06" db="EMBL/GenBank/DDBJ databases">
        <authorList>
            <person name="Kallberg Y."/>
            <person name="Tangrot J."/>
            <person name="Rosling A."/>
        </authorList>
    </citation>
    <scope>NUCLEOTIDE SEQUENCE</scope>
    <source>
        <strain evidence="1">CL356</strain>
    </source>
</reference>
<dbReference type="EMBL" id="CAJVPT010054635">
    <property type="protein sequence ID" value="CAG8753734.1"/>
    <property type="molecule type" value="Genomic_DNA"/>
</dbReference>
<name>A0ACA9QJK1_9GLOM</name>
<organism evidence="1 2">
    <name type="scientific">Acaulospora colombiana</name>
    <dbReference type="NCBI Taxonomy" id="27376"/>
    <lineage>
        <taxon>Eukaryota</taxon>
        <taxon>Fungi</taxon>
        <taxon>Fungi incertae sedis</taxon>
        <taxon>Mucoromycota</taxon>
        <taxon>Glomeromycotina</taxon>
        <taxon>Glomeromycetes</taxon>
        <taxon>Diversisporales</taxon>
        <taxon>Acaulosporaceae</taxon>
        <taxon>Acaulospora</taxon>
    </lineage>
</organism>